<evidence type="ECO:0000256" key="3">
    <source>
        <dbReference type="ARBA" id="ARBA00023134"/>
    </source>
</evidence>
<dbReference type="GO" id="GO:0005834">
    <property type="term" value="C:heterotrimeric G-protein complex"/>
    <property type="evidence" value="ECO:0007669"/>
    <property type="project" value="TreeGrafter"/>
</dbReference>
<reference evidence="8" key="1">
    <citation type="journal article" date="2021" name="Nat. Commun.">
        <title>Genetic determinants of endophytism in the Arabidopsis root mycobiome.</title>
        <authorList>
            <person name="Mesny F."/>
            <person name="Miyauchi S."/>
            <person name="Thiergart T."/>
            <person name="Pickel B."/>
            <person name="Atanasova L."/>
            <person name="Karlsson M."/>
            <person name="Huettel B."/>
            <person name="Barry K.W."/>
            <person name="Haridas S."/>
            <person name="Chen C."/>
            <person name="Bauer D."/>
            <person name="Andreopoulos W."/>
            <person name="Pangilinan J."/>
            <person name="LaButti K."/>
            <person name="Riley R."/>
            <person name="Lipzen A."/>
            <person name="Clum A."/>
            <person name="Drula E."/>
            <person name="Henrissat B."/>
            <person name="Kohler A."/>
            <person name="Grigoriev I.V."/>
            <person name="Martin F.M."/>
            <person name="Hacquard S."/>
        </authorList>
    </citation>
    <scope>NUCLEOTIDE SEQUENCE</scope>
    <source>
        <strain evidence="8">MPI-CAGE-CH-0235</strain>
    </source>
</reference>
<dbReference type="SUPFAM" id="SSF52540">
    <property type="entry name" value="P-loop containing nucleoside triphosphate hydrolases"/>
    <property type="match status" value="1"/>
</dbReference>
<dbReference type="InterPro" id="IPR011025">
    <property type="entry name" value="GproteinA_insert"/>
</dbReference>
<dbReference type="GO" id="GO:0005737">
    <property type="term" value="C:cytoplasm"/>
    <property type="evidence" value="ECO:0007669"/>
    <property type="project" value="TreeGrafter"/>
</dbReference>
<keyword evidence="6" id="KW-0460">Magnesium</keyword>
<feature type="binding site" evidence="6">
    <location>
        <position position="343"/>
    </location>
    <ligand>
        <name>Mg(2+)</name>
        <dbReference type="ChEBI" id="CHEBI:18420"/>
    </ligand>
</feature>
<dbReference type="Gene3D" id="3.40.50.300">
    <property type="entry name" value="P-loop containing nucleotide triphosphate hydrolases"/>
    <property type="match status" value="2"/>
</dbReference>
<evidence type="ECO:0000256" key="7">
    <source>
        <dbReference type="SAM" id="MobiDB-lite"/>
    </source>
</evidence>
<dbReference type="Pfam" id="PF00503">
    <property type="entry name" value="G-alpha"/>
    <property type="match status" value="1"/>
</dbReference>
<evidence type="ECO:0000313" key="9">
    <source>
        <dbReference type="Proteomes" id="UP000813444"/>
    </source>
</evidence>
<evidence type="ECO:0000256" key="6">
    <source>
        <dbReference type="PIRSR" id="PIRSR601019-2"/>
    </source>
</evidence>
<keyword evidence="1 6" id="KW-0479">Metal-binding</keyword>
<dbReference type="GO" id="GO:0003924">
    <property type="term" value="F:GTPase activity"/>
    <property type="evidence" value="ECO:0007669"/>
    <property type="project" value="InterPro"/>
</dbReference>
<feature type="compositionally biased region" description="Polar residues" evidence="7">
    <location>
        <begin position="259"/>
        <end position="284"/>
    </location>
</feature>
<accession>A0A8K0WTP4</accession>
<dbReference type="EMBL" id="JAGPNK010000004">
    <property type="protein sequence ID" value="KAH7323044.1"/>
    <property type="molecule type" value="Genomic_DNA"/>
</dbReference>
<dbReference type="CDD" id="cd00882">
    <property type="entry name" value="Ras_like_GTPase"/>
    <property type="match status" value="1"/>
</dbReference>
<dbReference type="GO" id="GO:0001664">
    <property type="term" value="F:G protein-coupled receptor binding"/>
    <property type="evidence" value="ECO:0007669"/>
    <property type="project" value="TreeGrafter"/>
</dbReference>
<dbReference type="GO" id="GO:0005525">
    <property type="term" value="F:GTP binding"/>
    <property type="evidence" value="ECO:0007669"/>
    <property type="project" value="UniProtKB-KW"/>
</dbReference>
<dbReference type="PANTHER" id="PTHR10218">
    <property type="entry name" value="GTP-BINDING PROTEIN ALPHA SUBUNIT"/>
    <property type="match status" value="1"/>
</dbReference>
<evidence type="ECO:0000256" key="2">
    <source>
        <dbReference type="ARBA" id="ARBA00022741"/>
    </source>
</evidence>
<evidence type="ECO:0000256" key="1">
    <source>
        <dbReference type="ARBA" id="ARBA00022723"/>
    </source>
</evidence>
<proteinExistence type="predicted"/>
<keyword evidence="2 5" id="KW-0547">Nucleotide-binding</keyword>
<protein>
    <submittedName>
        <fullName evidence="8">Uncharacterized protein</fullName>
    </submittedName>
</protein>
<dbReference type="InterPro" id="IPR027417">
    <property type="entry name" value="P-loop_NTPase"/>
</dbReference>
<evidence type="ECO:0000313" key="8">
    <source>
        <dbReference type="EMBL" id="KAH7323044.1"/>
    </source>
</evidence>
<keyword evidence="4" id="KW-0807">Transducer</keyword>
<dbReference type="SUPFAM" id="SSF47895">
    <property type="entry name" value="Transducin (alpha subunit), insertion domain"/>
    <property type="match status" value="1"/>
</dbReference>
<dbReference type="GO" id="GO:0031683">
    <property type="term" value="F:G-protein beta/gamma-subunit complex binding"/>
    <property type="evidence" value="ECO:0007669"/>
    <property type="project" value="InterPro"/>
</dbReference>
<evidence type="ECO:0000256" key="4">
    <source>
        <dbReference type="ARBA" id="ARBA00023224"/>
    </source>
</evidence>
<dbReference type="OrthoDB" id="5149481at2759"/>
<gene>
    <name evidence="8" type="ORF">B0I35DRAFT_426992</name>
</gene>
<dbReference type="Proteomes" id="UP000813444">
    <property type="component" value="Unassembled WGS sequence"/>
</dbReference>
<feature type="binding site" evidence="5">
    <location>
        <begin position="445"/>
        <end position="446"/>
    </location>
    <ligand>
        <name>GTP</name>
        <dbReference type="ChEBI" id="CHEBI:37565"/>
    </ligand>
</feature>
<feature type="compositionally biased region" description="Low complexity" evidence="7">
    <location>
        <begin position="301"/>
        <end position="318"/>
    </location>
</feature>
<comment type="caution">
    <text evidence="8">The sequence shown here is derived from an EMBL/GenBank/DDBJ whole genome shotgun (WGS) entry which is preliminary data.</text>
</comment>
<keyword evidence="3 5" id="KW-0342">GTP-binding</keyword>
<keyword evidence="9" id="KW-1185">Reference proteome</keyword>
<dbReference type="PANTHER" id="PTHR10218:SF302">
    <property type="entry name" value="GUANINE NUCLEOTIDE-BINDING PROTEIN ALPHA-5 SUBUNIT"/>
    <property type="match status" value="1"/>
</dbReference>
<dbReference type="PROSITE" id="PS51882">
    <property type="entry name" value="G_ALPHA"/>
    <property type="match status" value="1"/>
</dbReference>
<dbReference type="AlphaFoldDB" id="A0A8K0WTP4"/>
<evidence type="ECO:0000256" key="5">
    <source>
        <dbReference type="PIRSR" id="PIRSR601019-1"/>
    </source>
</evidence>
<feature type="region of interest" description="Disordered" evidence="7">
    <location>
        <begin position="236"/>
        <end position="320"/>
    </location>
</feature>
<dbReference type="Gene3D" id="1.10.400.10">
    <property type="entry name" value="GI Alpha 1, domain 2-like"/>
    <property type="match status" value="1"/>
</dbReference>
<dbReference type="GO" id="GO:0007188">
    <property type="term" value="P:adenylate cyclase-modulating G protein-coupled receptor signaling pathway"/>
    <property type="evidence" value="ECO:0007669"/>
    <property type="project" value="TreeGrafter"/>
</dbReference>
<organism evidence="8 9">
    <name type="scientific">Stachybotrys elegans</name>
    <dbReference type="NCBI Taxonomy" id="80388"/>
    <lineage>
        <taxon>Eukaryota</taxon>
        <taxon>Fungi</taxon>
        <taxon>Dikarya</taxon>
        <taxon>Ascomycota</taxon>
        <taxon>Pezizomycotina</taxon>
        <taxon>Sordariomycetes</taxon>
        <taxon>Hypocreomycetidae</taxon>
        <taxon>Hypocreales</taxon>
        <taxon>Stachybotryaceae</taxon>
        <taxon>Stachybotrys</taxon>
    </lineage>
</organism>
<sequence length="653" mass="73965">MDPVSIVGLVASIFSIGDMVTKSIRKLSDLRSRYRNAPLQLSTLIGQLYIIQAAVEELARWKSDDLSQNPRYHQLALQLDGSLDSFCPLITSLQKYLDDVDITSEIPSTKGKIAYLWNENDIAIFLDLIDRQINALNLFLQAIRCRNWAEQGTTMKSDNSKAIISLARDCSSSIKGLSDGFSVVSENTDRISTKFDFDTVVLATRVYQETSRSHLRQAIRAKKSQRLHSGLSAHPIRHGQTRMPMGHDGKFTPELKSSAEPSNVPKTLTGLLNKTPSGLSTIEESSPLAGAIPRPEKFVKTPPSETSLTPPSETSSTPFGPRRFGGYADVIVELAGCQGSGKTALCKGIFIALESDPAMTSRVRIRPEIWTDVFQHTIDVYQIMKILKLSFKNVTSEGHISHLLWQYGLFEMQLPRNTPDAILDLWTDEGFLEAHRRCSEFKHQDSAEYYRKHIERIIDNCYIPTNEDIMAANVRDLVDPRAVYRLSGRGRLPLMRLQISKISQEPEIMASPSWYIATLVFVLDPTERIFEQRMLFMKHIRGYRRRAISIVLVMTKTDLLDETLEHHPPAKYLNNFQAVRSDFPDTEQFKDFFLDYVESWFRDVISHRGTERTMRVVRVNLVSPADGSAAQEVLDAVHEQWLERRSKGTARGS</sequence>
<dbReference type="InterPro" id="IPR001019">
    <property type="entry name" value="Gprotein_alpha_su"/>
</dbReference>
<name>A0A8K0WTP4_9HYPO</name>
<dbReference type="GO" id="GO:0046872">
    <property type="term" value="F:metal ion binding"/>
    <property type="evidence" value="ECO:0007669"/>
    <property type="project" value="UniProtKB-KW"/>
</dbReference>